<protein>
    <recommendedName>
        <fullName evidence="3">Amidohydrolase</fullName>
    </recommendedName>
</protein>
<sequence length="138" mass="15202">MGNEAERIAASIGARVKVSHYEPSYENMVTNRALSGVFAACLRQVGQMDIAPAENSPFSLDMGNVSKVCPSIHPYFGICNGERFDLHTKEFCFCAAQEYAHQQGLVTAKALAITGLRVMQDKKLLAEIKKEFQSVKQC</sequence>
<name>A0A9D2MLY0_9FIRM</name>
<evidence type="ECO:0008006" key="3">
    <source>
        <dbReference type="Google" id="ProtNLM"/>
    </source>
</evidence>
<gene>
    <name evidence="1" type="ORF">H9712_07580</name>
</gene>
<dbReference type="PANTHER" id="PTHR30575">
    <property type="entry name" value="PEPTIDASE M20"/>
    <property type="match status" value="1"/>
</dbReference>
<dbReference type="GO" id="GO:0046657">
    <property type="term" value="P:folic acid catabolic process"/>
    <property type="evidence" value="ECO:0007669"/>
    <property type="project" value="TreeGrafter"/>
</dbReference>
<dbReference type="InterPro" id="IPR052030">
    <property type="entry name" value="Peptidase_M20/M20A_hydrolases"/>
</dbReference>
<proteinExistence type="predicted"/>
<comment type="caution">
    <text evidence="1">The sequence shown here is derived from an EMBL/GenBank/DDBJ whole genome shotgun (WGS) entry which is preliminary data.</text>
</comment>
<dbReference type="GO" id="GO:0071713">
    <property type="term" value="F:para-aminobenzoyl-glutamate hydrolase activity"/>
    <property type="evidence" value="ECO:0007669"/>
    <property type="project" value="TreeGrafter"/>
</dbReference>
<dbReference type="GO" id="GO:0005737">
    <property type="term" value="C:cytoplasm"/>
    <property type="evidence" value="ECO:0007669"/>
    <property type="project" value="TreeGrafter"/>
</dbReference>
<accession>A0A9D2MLY0</accession>
<reference evidence="1" key="2">
    <citation type="submission" date="2021-04" db="EMBL/GenBank/DDBJ databases">
        <authorList>
            <person name="Gilroy R."/>
        </authorList>
    </citation>
    <scope>NUCLEOTIDE SEQUENCE</scope>
    <source>
        <strain evidence="1">CHK192-8294</strain>
    </source>
</reference>
<dbReference type="GO" id="GO:0016805">
    <property type="term" value="F:dipeptidase activity"/>
    <property type="evidence" value="ECO:0007669"/>
    <property type="project" value="TreeGrafter"/>
</dbReference>
<dbReference type="Proteomes" id="UP000823921">
    <property type="component" value="Unassembled WGS sequence"/>
</dbReference>
<dbReference type="PANTHER" id="PTHR30575:SF0">
    <property type="entry name" value="XAA-ARG DIPEPTIDASE"/>
    <property type="match status" value="1"/>
</dbReference>
<organism evidence="1 2">
    <name type="scientific">Candidatus Flavonifractor intestinigallinarum</name>
    <dbReference type="NCBI Taxonomy" id="2838586"/>
    <lineage>
        <taxon>Bacteria</taxon>
        <taxon>Bacillati</taxon>
        <taxon>Bacillota</taxon>
        <taxon>Clostridia</taxon>
        <taxon>Eubacteriales</taxon>
        <taxon>Oscillospiraceae</taxon>
        <taxon>Flavonifractor</taxon>
    </lineage>
</organism>
<evidence type="ECO:0000313" key="2">
    <source>
        <dbReference type="Proteomes" id="UP000823921"/>
    </source>
</evidence>
<reference evidence="1" key="1">
    <citation type="journal article" date="2021" name="PeerJ">
        <title>Extensive microbial diversity within the chicken gut microbiome revealed by metagenomics and culture.</title>
        <authorList>
            <person name="Gilroy R."/>
            <person name="Ravi A."/>
            <person name="Getino M."/>
            <person name="Pursley I."/>
            <person name="Horton D.L."/>
            <person name="Alikhan N.F."/>
            <person name="Baker D."/>
            <person name="Gharbi K."/>
            <person name="Hall N."/>
            <person name="Watson M."/>
            <person name="Adriaenssens E.M."/>
            <person name="Foster-Nyarko E."/>
            <person name="Jarju S."/>
            <person name="Secka A."/>
            <person name="Antonio M."/>
            <person name="Oren A."/>
            <person name="Chaudhuri R.R."/>
            <person name="La Ragione R."/>
            <person name="Hildebrand F."/>
            <person name="Pallen M.J."/>
        </authorList>
    </citation>
    <scope>NUCLEOTIDE SEQUENCE</scope>
    <source>
        <strain evidence="1">CHK192-8294</strain>
    </source>
</reference>
<dbReference type="AlphaFoldDB" id="A0A9D2MLY0"/>
<evidence type="ECO:0000313" key="1">
    <source>
        <dbReference type="EMBL" id="HJB80831.1"/>
    </source>
</evidence>
<dbReference type="SUPFAM" id="SSF53187">
    <property type="entry name" value="Zn-dependent exopeptidases"/>
    <property type="match status" value="1"/>
</dbReference>
<dbReference type="EMBL" id="DWXO01000074">
    <property type="protein sequence ID" value="HJB80831.1"/>
    <property type="molecule type" value="Genomic_DNA"/>
</dbReference>
<dbReference type="Gene3D" id="3.40.630.10">
    <property type="entry name" value="Zn peptidases"/>
    <property type="match status" value="1"/>
</dbReference>